<reference evidence="3 4" key="1">
    <citation type="submission" date="2015-07" db="EMBL/GenBank/DDBJ databases">
        <title>The genome of Melipona quadrifasciata.</title>
        <authorList>
            <person name="Pan H."/>
            <person name="Kapheim K."/>
        </authorList>
    </citation>
    <scope>NUCLEOTIDE SEQUENCE [LARGE SCALE GENOMIC DNA]</scope>
    <source>
        <strain evidence="3">0111107301</strain>
        <tissue evidence="3">Whole body</tissue>
    </source>
</reference>
<evidence type="ECO:0000313" key="4">
    <source>
        <dbReference type="Proteomes" id="UP000053105"/>
    </source>
</evidence>
<keyword evidence="2" id="KW-1133">Transmembrane helix</keyword>
<proteinExistence type="predicted"/>
<feature type="region of interest" description="Disordered" evidence="1">
    <location>
        <begin position="69"/>
        <end position="91"/>
    </location>
</feature>
<keyword evidence="2" id="KW-0812">Transmembrane</keyword>
<sequence length="203" mass="22244">MHWGIDAENPKDLVGLNVQINQDRGRGRWMAKSGAAGGYSAEQPDQGGGGSSDWLLISRASLTPRFAAECPTASDDGTRGARQDRPRNEHGPRSWVYRATLSMNLLLPILYLPLSTRHSRSIAANYSSDLNGQAERQQKANFYFTAADTATRIAILSLSNAMPTFLASLLSAFIADRNFHALRGLMRGWSTISFPSLFMVDPV</sequence>
<evidence type="ECO:0000256" key="2">
    <source>
        <dbReference type="SAM" id="Phobius"/>
    </source>
</evidence>
<keyword evidence="4" id="KW-1185">Reference proteome</keyword>
<dbReference type="Proteomes" id="UP000053105">
    <property type="component" value="Unassembled WGS sequence"/>
</dbReference>
<feature type="compositionally biased region" description="Basic and acidic residues" evidence="1">
    <location>
        <begin position="76"/>
        <end position="91"/>
    </location>
</feature>
<protein>
    <submittedName>
        <fullName evidence="3">Uncharacterized protein</fullName>
    </submittedName>
</protein>
<name>A0A0N0BDC2_9HYME</name>
<evidence type="ECO:0000256" key="1">
    <source>
        <dbReference type="SAM" id="MobiDB-lite"/>
    </source>
</evidence>
<feature type="region of interest" description="Disordered" evidence="1">
    <location>
        <begin position="31"/>
        <end position="53"/>
    </location>
</feature>
<evidence type="ECO:0000313" key="3">
    <source>
        <dbReference type="EMBL" id="KOX70254.1"/>
    </source>
</evidence>
<dbReference type="EMBL" id="KQ435867">
    <property type="protein sequence ID" value="KOX70254.1"/>
    <property type="molecule type" value="Genomic_DNA"/>
</dbReference>
<gene>
    <name evidence="3" type="ORF">WN51_05204</name>
</gene>
<feature type="transmembrane region" description="Helical" evidence="2">
    <location>
        <begin position="153"/>
        <end position="175"/>
    </location>
</feature>
<organism evidence="3 4">
    <name type="scientific">Melipona quadrifasciata</name>
    <dbReference type="NCBI Taxonomy" id="166423"/>
    <lineage>
        <taxon>Eukaryota</taxon>
        <taxon>Metazoa</taxon>
        <taxon>Ecdysozoa</taxon>
        <taxon>Arthropoda</taxon>
        <taxon>Hexapoda</taxon>
        <taxon>Insecta</taxon>
        <taxon>Pterygota</taxon>
        <taxon>Neoptera</taxon>
        <taxon>Endopterygota</taxon>
        <taxon>Hymenoptera</taxon>
        <taxon>Apocrita</taxon>
        <taxon>Aculeata</taxon>
        <taxon>Apoidea</taxon>
        <taxon>Anthophila</taxon>
        <taxon>Apidae</taxon>
        <taxon>Melipona</taxon>
    </lineage>
</organism>
<dbReference type="AlphaFoldDB" id="A0A0N0BDC2"/>
<keyword evidence="2" id="KW-0472">Membrane</keyword>
<accession>A0A0N0BDC2</accession>